<evidence type="ECO:0000256" key="2">
    <source>
        <dbReference type="SAM" id="Phobius"/>
    </source>
</evidence>
<dbReference type="AlphaFoldDB" id="A0A1Q8RBQ0"/>
<protein>
    <recommendedName>
        <fullName evidence="4">DUF7137 domain-containing protein</fullName>
    </recommendedName>
</protein>
<name>A0A1Q8RBQ0_9PEZI</name>
<dbReference type="PANTHER" id="PTHR42028">
    <property type="entry name" value="CHROMOSOME 1, WHOLE GENOME SHOTGUN SEQUENCE"/>
    <property type="match status" value="1"/>
</dbReference>
<feature type="region of interest" description="Disordered" evidence="1">
    <location>
        <begin position="39"/>
        <end position="111"/>
    </location>
</feature>
<dbReference type="PANTHER" id="PTHR42028:SF1">
    <property type="entry name" value="YALI0E30657P"/>
    <property type="match status" value="1"/>
</dbReference>
<keyword evidence="2" id="KW-0472">Membrane</keyword>
<gene>
    <name evidence="5" type="ORF">CCHL11_05539</name>
</gene>
<evidence type="ECO:0000256" key="3">
    <source>
        <dbReference type="SAM" id="SignalP"/>
    </source>
</evidence>
<evidence type="ECO:0000313" key="6">
    <source>
        <dbReference type="Proteomes" id="UP000186583"/>
    </source>
</evidence>
<comment type="caution">
    <text evidence="5">The sequence shown here is derived from an EMBL/GenBank/DDBJ whole genome shotgun (WGS) entry which is preliminary data.</text>
</comment>
<dbReference type="STRING" id="708187.A0A1Q8RBQ0"/>
<feature type="signal peptide" evidence="3">
    <location>
        <begin position="1"/>
        <end position="20"/>
    </location>
</feature>
<keyword evidence="6" id="KW-1185">Reference proteome</keyword>
<dbReference type="Pfam" id="PF23585">
    <property type="entry name" value="DUF7137"/>
    <property type="match status" value="1"/>
</dbReference>
<feature type="domain" description="DUF7137" evidence="4">
    <location>
        <begin position="110"/>
        <end position="244"/>
    </location>
</feature>
<evidence type="ECO:0000313" key="5">
    <source>
        <dbReference type="EMBL" id="OLN81604.1"/>
    </source>
</evidence>
<accession>A0A1Q8RBQ0</accession>
<dbReference type="Proteomes" id="UP000186583">
    <property type="component" value="Unassembled WGS sequence"/>
</dbReference>
<organism evidence="5 6">
    <name type="scientific">Colletotrichum chlorophyti</name>
    <dbReference type="NCBI Taxonomy" id="708187"/>
    <lineage>
        <taxon>Eukaryota</taxon>
        <taxon>Fungi</taxon>
        <taxon>Dikarya</taxon>
        <taxon>Ascomycota</taxon>
        <taxon>Pezizomycotina</taxon>
        <taxon>Sordariomycetes</taxon>
        <taxon>Hypocreomycetidae</taxon>
        <taxon>Glomerellales</taxon>
        <taxon>Glomerellaceae</taxon>
        <taxon>Colletotrichum</taxon>
    </lineage>
</organism>
<keyword evidence="2" id="KW-1133">Transmembrane helix</keyword>
<feature type="chain" id="PRO_5012186738" description="DUF7137 domain-containing protein" evidence="3">
    <location>
        <begin position="21"/>
        <end position="281"/>
    </location>
</feature>
<dbReference type="OrthoDB" id="2435509at2759"/>
<keyword evidence="2" id="KW-0812">Transmembrane</keyword>
<evidence type="ECO:0000256" key="1">
    <source>
        <dbReference type="SAM" id="MobiDB-lite"/>
    </source>
</evidence>
<dbReference type="InterPro" id="IPR055561">
    <property type="entry name" value="DUF7137"/>
</dbReference>
<feature type="compositionally biased region" description="Polar residues" evidence="1">
    <location>
        <begin position="90"/>
        <end position="107"/>
    </location>
</feature>
<proteinExistence type="predicted"/>
<dbReference type="EMBL" id="MPGH01000243">
    <property type="protein sequence ID" value="OLN81604.1"/>
    <property type="molecule type" value="Genomic_DNA"/>
</dbReference>
<feature type="transmembrane region" description="Helical" evidence="2">
    <location>
        <begin position="256"/>
        <end position="276"/>
    </location>
</feature>
<sequence>MKAVQSLTLGLAVFTPLASAWPKWLPDVDALVVRQNDESSAPATQTATARATATPTAEGTNTASNTASNTAQTTNGRNTLDLNTAKAPTGTESASATQSGNSNSTIGENDPAGSVVMITPAATAGAINLYKIGDYVTWAWNYTNLQASPTAIDVLLSCSSRTQTWTLTQNMSFVVPATYTWDSSVQKTDPSAPLGNDEYTLVIYDAESSVTATPQPGYLAPASTFKFGMYTPQPYTPLNEWNCPVCSAGSSLDSKAIGTAVAMSILTVASFTWFVAGLGMF</sequence>
<reference evidence="5 6" key="1">
    <citation type="submission" date="2016-11" db="EMBL/GenBank/DDBJ databases">
        <title>Draft Genome Assembly of Colletotrichum chlorophyti a pathogen of herbaceous plants.</title>
        <authorList>
            <person name="Gan P."/>
            <person name="Narusaka M."/>
            <person name="Tsushima A."/>
            <person name="Narusaka Y."/>
            <person name="Takano Y."/>
            <person name="Shirasu K."/>
        </authorList>
    </citation>
    <scope>NUCLEOTIDE SEQUENCE [LARGE SCALE GENOMIC DNA]</scope>
    <source>
        <strain evidence="5 6">NTL11</strain>
    </source>
</reference>
<keyword evidence="3" id="KW-0732">Signal</keyword>
<evidence type="ECO:0000259" key="4">
    <source>
        <dbReference type="Pfam" id="PF23585"/>
    </source>
</evidence>
<feature type="compositionally biased region" description="Low complexity" evidence="1">
    <location>
        <begin position="41"/>
        <end position="76"/>
    </location>
</feature>